<feature type="transmembrane region" description="Helical" evidence="1">
    <location>
        <begin position="128"/>
        <end position="148"/>
    </location>
</feature>
<sequence>MRGVVSCPHDKLRSVLLCASLQISGGWPSNLGELEFVKEIQRKGVSEKRENGDDRNMGIAVDGGAENRNIIREASRMPFLMLGLDLPPRLFSRIDGSLGRHCLGHGVGMQRDKHIGGYRGWRLRWWRLGVLEAFIVILTFAQLFYLLLLHLGMFSSKHGPG</sequence>
<keyword evidence="1" id="KW-0472">Membrane</keyword>
<gene>
    <name evidence="2" type="ORF">Nepgr_017491</name>
</gene>
<comment type="caution">
    <text evidence="2">The sequence shown here is derived from an EMBL/GenBank/DDBJ whole genome shotgun (WGS) entry which is preliminary data.</text>
</comment>
<accession>A0AAD3SPH5</accession>
<dbReference type="Proteomes" id="UP001279734">
    <property type="component" value="Unassembled WGS sequence"/>
</dbReference>
<dbReference type="EMBL" id="BSYO01000015">
    <property type="protein sequence ID" value="GMH15650.1"/>
    <property type="molecule type" value="Genomic_DNA"/>
</dbReference>
<organism evidence="2 3">
    <name type="scientific">Nepenthes gracilis</name>
    <name type="common">Slender pitcher plant</name>
    <dbReference type="NCBI Taxonomy" id="150966"/>
    <lineage>
        <taxon>Eukaryota</taxon>
        <taxon>Viridiplantae</taxon>
        <taxon>Streptophyta</taxon>
        <taxon>Embryophyta</taxon>
        <taxon>Tracheophyta</taxon>
        <taxon>Spermatophyta</taxon>
        <taxon>Magnoliopsida</taxon>
        <taxon>eudicotyledons</taxon>
        <taxon>Gunneridae</taxon>
        <taxon>Pentapetalae</taxon>
        <taxon>Caryophyllales</taxon>
        <taxon>Nepenthaceae</taxon>
        <taxon>Nepenthes</taxon>
    </lineage>
</organism>
<protein>
    <submittedName>
        <fullName evidence="2">Uncharacterized protein</fullName>
    </submittedName>
</protein>
<dbReference type="AlphaFoldDB" id="A0AAD3SPH5"/>
<evidence type="ECO:0000256" key="1">
    <source>
        <dbReference type="SAM" id="Phobius"/>
    </source>
</evidence>
<evidence type="ECO:0000313" key="2">
    <source>
        <dbReference type="EMBL" id="GMH15650.1"/>
    </source>
</evidence>
<dbReference type="InterPro" id="IPR008390">
    <property type="entry name" value="AWPM-19"/>
</dbReference>
<reference evidence="2" key="1">
    <citation type="submission" date="2023-05" db="EMBL/GenBank/DDBJ databases">
        <title>Nepenthes gracilis genome sequencing.</title>
        <authorList>
            <person name="Fukushima K."/>
        </authorList>
    </citation>
    <scope>NUCLEOTIDE SEQUENCE</scope>
    <source>
        <strain evidence="2">SING2019-196</strain>
    </source>
</reference>
<evidence type="ECO:0000313" key="3">
    <source>
        <dbReference type="Proteomes" id="UP001279734"/>
    </source>
</evidence>
<keyword evidence="3" id="KW-1185">Reference proteome</keyword>
<keyword evidence="1" id="KW-1133">Transmembrane helix</keyword>
<keyword evidence="1" id="KW-0812">Transmembrane</keyword>
<name>A0AAD3SPH5_NEPGR</name>
<dbReference type="Pfam" id="PF05512">
    <property type="entry name" value="AWPM-19"/>
    <property type="match status" value="1"/>
</dbReference>
<proteinExistence type="predicted"/>